<dbReference type="STRING" id="1081102.A0A167M688"/>
<protein>
    <submittedName>
        <fullName evidence="1">Uncharacterized protein</fullName>
    </submittedName>
</protein>
<dbReference type="Proteomes" id="UP000076874">
    <property type="component" value="Unassembled WGS sequence"/>
</dbReference>
<evidence type="ECO:0000313" key="2">
    <source>
        <dbReference type="Proteomes" id="UP000076874"/>
    </source>
</evidence>
<sequence length="133" mass="14742">MATGFDLQHYNRVAGFLDLSGDSTPCGLMYDTRVVCKSAATRDTVLARLIALGPAIETSGLAKNGAILTWMAFASQDHDNDARIFARFRDKTGLDAYNRLSAVLEFWAVGKENDIDKIEQRGYVENGKGWLHR</sequence>
<reference evidence="1 2" key="1">
    <citation type="journal article" date="2016" name="Genome Biol. Evol.">
        <title>Divergent and convergent evolution of fungal pathogenicity.</title>
        <authorList>
            <person name="Shang Y."/>
            <person name="Xiao G."/>
            <person name="Zheng P."/>
            <person name="Cen K."/>
            <person name="Zhan S."/>
            <person name="Wang C."/>
        </authorList>
    </citation>
    <scope>NUCLEOTIDE SEQUENCE [LARGE SCALE GENOMIC DNA]</scope>
    <source>
        <strain evidence="1 2">RCEF 264</strain>
    </source>
</reference>
<dbReference type="AlphaFoldDB" id="A0A167M688"/>
<name>A0A167M688_9HYPO</name>
<accession>A0A167M688</accession>
<evidence type="ECO:0000313" key="1">
    <source>
        <dbReference type="EMBL" id="OAA53983.1"/>
    </source>
</evidence>
<gene>
    <name evidence="1" type="ORF">SPI_09190</name>
</gene>
<comment type="caution">
    <text evidence="1">The sequence shown here is derived from an EMBL/GenBank/DDBJ whole genome shotgun (WGS) entry which is preliminary data.</text>
</comment>
<dbReference type="EMBL" id="AZHD01000026">
    <property type="protein sequence ID" value="OAA53983.1"/>
    <property type="molecule type" value="Genomic_DNA"/>
</dbReference>
<organism evidence="1 2">
    <name type="scientific">Niveomyces insectorum RCEF 264</name>
    <dbReference type="NCBI Taxonomy" id="1081102"/>
    <lineage>
        <taxon>Eukaryota</taxon>
        <taxon>Fungi</taxon>
        <taxon>Dikarya</taxon>
        <taxon>Ascomycota</taxon>
        <taxon>Pezizomycotina</taxon>
        <taxon>Sordariomycetes</taxon>
        <taxon>Hypocreomycetidae</taxon>
        <taxon>Hypocreales</taxon>
        <taxon>Cordycipitaceae</taxon>
        <taxon>Niveomyces</taxon>
    </lineage>
</organism>
<dbReference type="OrthoDB" id="5328688at2759"/>
<proteinExistence type="predicted"/>
<keyword evidence="2" id="KW-1185">Reference proteome</keyword>